<evidence type="ECO:0008006" key="5">
    <source>
        <dbReference type="Google" id="ProtNLM"/>
    </source>
</evidence>
<name>G7I9P6_MEDTR</name>
<protein>
    <recommendedName>
        <fullName evidence="5">Transmembrane protein</fullName>
    </recommendedName>
</protein>
<dbReference type="EMBL" id="CM001217">
    <property type="protein sequence ID" value="AES62243.1"/>
    <property type="molecule type" value="Genomic_DNA"/>
</dbReference>
<evidence type="ECO:0000313" key="4">
    <source>
        <dbReference type="Proteomes" id="UP000002051"/>
    </source>
</evidence>
<keyword evidence="1" id="KW-0732">Signal</keyword>
<keyword evidence="4" id="KW-1185">Reference proteome</keyword>
<dbReference type="AlphaFoldDB" id="G7I9P6"/>
<proteinExistence type="predicted"/>
<evidence type="ECO:0000256" key="1">
    <source>
        <dbReference type="SAM" id="SignalP"/>
    </source>
</evidence>
<dbReference type="PaxDb" id="3880-AES62243"/>
<reference evidence="2 4" key="2">
    <citation type="journal article" date="2014" name="BMC Genomics">
        <title>An improved genome release (version Mt4.0) for the model legume Medicago truncatula.</title>
        <authorList>
            <person name="Tang H."/>
            <person name="Krishnakumar V."/>
            <person name="Bidwell S."/>
            <person name="Rosen B."/>
            <person name="Chan A."/>
            <person name="Zhou S."/>
            <person name="Gentzbittel L."/>
            <person name="Childs K.L."/>
            <person name="Yandell M."/>
            <person name="Gundlach H."/>
            <person name="Mayer K.F."/>
            <person name="Schwartz D.C."/>
            <person name="Town C.D."/>
        </authorList>
    </citation>
    <scope>GENOME REANNOTATION</scope>
    <source>
        <strain evidence="3 4">cv. Jemalong A17</strain>
    </source>
</reference>
<gene>
    <name evidence="2" type="ordered locus">MTR_1g096020</name>
</gene>
<evidence type="ECO:0000313" key="2">
    <source>
        <dbReference type="EMBL" id="AES62243.1"/>
    </source>
</evidence>
<accession>G7I9P6</accession>
<dbReference type="Proteomes" id="UP000002051">
    <property type="component" value="Unassembled WGS sequence"/>
</dbReference>
<reference evidence="2 4" key="1">
    <citation type="journal article" date="2011" name="Nature">
        <title>The Medicago genome provides insight into the evolution of rhizobial symbioses.</title>
        <authorList>
            <person name="Young N.D."/>
            <person name="Debelle F."/>
            <person name="Oldroyd G.E."/>
            <person name="Geurts R."/>
            <person name="Cannon S.B."/>
            <person name="Udvardi M.K."/>
            <person name="Benedito V.A."/>
            <person name="Mayer K.F."/>
            <person name="Gouzy J."/>
            <person name="Schoof H."/>
            <person name="Van de Peer Y."/>
            <person name="Proost S."/>
            <person name="Cook D.R."/>
            <person name="Meyers B.C."/>
            <person name="Spannagl M."/>
            <person name="Cheung F."/>
            <person name="De Mita S."/>
            <person name="Krishnakumar V."/>
            <person name="Gundlach H."/>
            <person name="Zhou S."/>
            <person name="Mudge J."/>
            <person name="Bharti A.K."/>
            <person name="Murray J.D."/>
            <person name="Naoumkina M.A."/>
            <person name="Rosen B."/>
            <person name="Silverstein K.A."/>
            <person name="Tang H."/>
            <person name="Rombauts S."/>
            <person name="Zhao P.X."/>
            <person name="Zhou P."/>
            <person name="Barbe V."/>
            <person name="Bardou P."/>
            <person name="Bechner M."/>
            <person name="Bellec A."/>
            <person name="Berger A."/>
            <person name="Berges H."/>
            <person name="Bidwell S."/>
            <person name="Bisseling T."/>
            <person name="Choisne N."/>
            <person name="Couloux A."/>
            <person name="Denny R."/>
            <person name="Deshpande S."/>
            <person name="Dai X."/>
            <person name="Doyle J.J."/>
            <person name="Dudez A.M."/>
            <person name="Farmer A.D."/>
            <person name="Fouteau S."/>
            <person name="Franken C."/>
            <person name="Gibelin C."/>
            <person name="Gish J."/>
            <person name="Goldstein S."/>
            <person name="Gonzalez A.J."/>
            <person name="Green P.J."/>
            <person name="Hallab A."/>
            <person name="Hartog M."/>
            <person name="Hua A."/>
            <person name="Humphray S.J."/>
            <person name="Jeong D.H."/>
            <person name="Jing Y."/>
            <person name="Jocker A."/>
            <person name="Kenton S.M."/>
            <person name="Kim D.J."/>
            <person name="Klee K."/>
            <person name="Lai H."/>
            <person name="Lang C."/>
            <person name="Lin S."/>
            <person name="Macmil S.L."/>
            <person name="Magdelenat G."/>
            <person name="Matthews L."/>
            <person name="McCorrison J."/>
            <person name="Monaghan E.L."/>
            <person name="Mun J.H."/>
            <person name="Najar F.Z."/>
            <person name="Nicholson C."/>
            <person name="Noirot C."/>
            <person name="O'Bleness M."/>
            <person name="Paule C.R."/>
            <person name="Poulain J."/>
            <person name="Prion F."/>
            <person name="Qin B."/>
            <person name="Qu C."/>
            <person name="Retzel E.F."/>
            <person name="Riddle C."/>
            <person name="Sallet E."/>
            <person name="Samain S."/>
            <person name="Samson N."/>
            <person name="Sanders I."/>
            <person name="Saurat O."/>
            <person name="Scarpelli C."/>
            <person name="Schiex T."/>
            <person name="Segurens B."/>
            <person name="Severin A.J."/>
            <person name="Sherrier D.J."/>
            <person name="Shi R."/>
            <person name="Sims S."/>
            <person name="Singer S.R."/>
            <person name="Sinharoy S."/>
            <person name="Sterck L."/>
            <person name="Viollet A."/>
            <person name="Wang B.B."/>
            <person name="Wang K."/>
            <person name="Wang M."/>
            <person name="Wang X."/>
            <person name="Warfsmann J."/>
            <person name="Weissenbach J."/>
            <person name="White D.D."/>
            <person name="White J.D."/>
            <person name="Wiley G.B."/>
            <person name="Wincker P."/>
            <person name="Xing Y."/>
            <person name="Yang L."/>
            <person name="Yao Z."/>
            <person name="Ying F."/>
            <person name="Zhai J."/>
            <person name="Zhou L."/>
            <person name="Zuber A."/>
            <person name="Denarie J."/>
            <person name="Dixon R.A."/>
            <person name="May G.D."/>
            <person name="Schwartz D.C."/>
            <person name="Rogers J."/>
            <person name="Quetier F."/>
            <person name="Town C.D."/>
            <person name="Roe B.A."/>
        </authorList>
    </citation>
    <scope>NUCLEOTIDE SEQUENCE [LARGE SCALE GENOMIC DNA]</scope>
    <source>
        <strain evidence="2">A17</strain>
        <strain evidence="3 4">cv. Jemalong A17</strain>
    </source>
</reference>
<reference evidence="3" key="3">
    <citation type="submission" date="2015-04" db="UniProtKB">
        <authorList>
            <consortium name="EnsemblPlants"/>
        </authorList>
    </citation>
    <scope>IDENTIFICATION</scope>
    <source>
        <strain evidence="3">cv. Jemalong A17</strain>
    </source>
</reference>
<organism evidence="2 4">
    <name type="scientific">Medicago truncatula</name>
    <name type="common">Barrel medic</name>
    <name type="synonym">Medicago tribuloides</name>
    <dbReference type="NCBI Taxonomy" id="3880"/>
    <lineage>
        <taxon>Eukaryota</taxon>
        <taxon>Viridiplantae</taxon>
        <taxon>Streptophyta</taxon>
        <taxon>Embryophyta</taxon>
        <taxon>Tracheophyta</taxon>
        <taxon>Spermatophyta</taxon>
        <taxon>Magnoliopsida</taxon>
        <taxon>eudicotyledons</taxon>
        <taxon>Gunneridae</taxon>
        <taxon>Pentapetalae</taxon>
        <taxon>rosids</taxon>
        <taxon>fabids</taxon>
        <taxon>Fabales</taxon>
        <taxon>Fabaceae</taxon>
        <taxon>Papilionoideae</taxon>
        <taxon>50 kb inversion clade</taxon>
        <taxon>NPAAA clade</taxon>
        <taxon>Hologalegina</taxon>
        <taxon>IRL clade</taxon>
        <taxon>Trifolieae</taxon>
        <taxon>Medicago</taxon>
    </lineage>
</organism>
<dbReference type="HOGENOM" id="CLU_2870957_0_0_1"/>
<dbReference type="EnsemblPlants" id="AES62243">
    <property type="protein sequence ID" value="AES62243"/>
    <property type="gene ID" value="MTR_1g096020"/>
</dbReference>
<feature type="chain" id="PRO_5014572040" description="Transmembrane protein" evidence="1">
    <location>
        <begin position="18"/>
        <end position="64"/>
    </location>
</feature>
<evidence type="ECO:0000313" key="3">
    <source>
        <dbReference type="EnsemblPlants" id="AES62243"/>
    </source>
</evidence>
<sequence length="64" mass="7428">MAKVLFVLFIFLFPLYKEIPLHCNINIEKLDDHDTSFSSGSRYPKEIANCDLQGYIKCNFLILS</sequence>
<feature type="signal peptide" evidence="1">
    <location>
        <begin position="1"/>
        <end position="17"/>
    </location>
</feature>